<comment type="caution">
    <text evidence="4">The sequence shown here is derived from an EMBL/GenBank/DDBJ whole genome shotgun (WGS) entry which is preliminary data.</text>
</comment>
<evidence type="ECO:0000259" key="2">
    <source>
        <dbReference type="Pfam" id="PF04773"/>
    </source>
</evidence>
<evidence type="ECO:0000259" key="3">
    <source>
        <dbReference type="Pfam" id="PF16220"/>
    </source>
</evidence>
<sequence>MTSTPGPFAEGAPLPVEVAQAAADWLTLLMADVVSEDDRQRWQAWRNAHPDHERAWRHIEAITGHLQQLGPTPAYQVLSPYGEMQRRQQPSRRKVLSWLLLAGAAGGGALLATPASRPLRQRLSTDYRTGTGEQRNWTLPDGSQLLLNTDSIVVVDFQPQQRRLQLLQGELWLVTAAAQGVAGTLPPLVVDTVHGRIQALGTRFSVRHWPERTTVTVVESAVAVMPRDQSGPAQRVTAGQRTAFDRVGVRTRPRASSAAPAWVQGQLVADDWPLERFINELERYRPGYLRCHPAIATLRISGIFPLHDTDHILQTLPQVLPVRLSWRTRYWVSVLPSATD</sequence>
<keyword evidence="1" id="KW-0472">Membrane</keyword>
<accession>A0ABV4AEI0</accession>
<protein>
    <submittedName>
        <fullName evidence="4">FecR domain-containing protein</fullName>
    </submittedName>
</protein>
<dbReference type="RefSeq" id="WP_369454482.1">
    <property type="nucleotide sequence ID" value="NZ_JBGCUO010000001.1"/>
</dbReference>
<evidence type="ECO:0000256" key="1">
    <source>
        <dbReference type="SAM" id="Phobius"/>
    </source>
</evidence>
<evidence type="ECO:0000313" key="5">
    <source>
        <dbReference type="Proteomes" id="UP001562065"/>
    </source>
</evidence>
<dbReference type="Pfam" id="PF04773">
    <property type="entry name" value="FecR"/>
    <property type="match status" value="1"/>
</dbReference>
<feature type="domain" description="FecR N-terminal" evidence="3">
    <location>
        <begin position="20"/>
        <end position="61"/>
    </location>
</feature>
<dbReference type="PIRSF" id="PIRSF018266">
    <property type="entry name" value="FecR"/>
    <property type="match status" value="1"/>
</dbReference>
<dbReference type="EMBL" id="JBGCUO010000001">
    <property type="protein sequence ID" value="MEY1661232.1"/>
    <property type="molecule type" value="Genomic_DNA"/>
</dbReference>
<keyword evidence="1" id="KW-0812">Transmembrane</keyword>
<gene>
    <name evidence="4" type="ORF">AB5I84_03620</name>
</gene>
<dbReference type="InterPro" id="IPR032623">
    <property type="entry name" value="FecR_N"/>
</dbReference>
<dbReference type="PANTHER" id="PTHR30273">
    <property type="entry name" value="PERIPLASMIC SIGNAL SENSOR AND SIGMA FACTOR ACTIVATOR FECR-RELATED"/>
    <property type="match status" value="1"/>
</dbReference>
<proteinExistence type="predicted"/>
<dbReference type="PANTHER" id="PTHR30273:SF2">
    <property type="entry name" value="PROTEIN FECR"/>
    <property type="match status" value="1"/>
</dbReference>
<dbReference type="Pfam" id="PF16220">
    <property type="entry name" value="DUF4880"/>
    <property type="match status" value="1"/>
</dbReference>
<reference evidence="4 5" key="1">
    <citation type="submission" date="2024-07" db="EMBL/GenBank/DDBJ databases">
        <authorList>
            <person name="Ren Q."/>
        </authorList>
    </citation>
    <scope>NUCLEOTIDE SEQUENCE [LARGE SCALE GENOMIC DNA]</scope>
    <source>
        <strain evidence="4 5">REN37</strain>
    </source>
</reference>
<keyword evidence="1" id="KW-1133">Transmembrane helix</keyword>
<feature type="transmembrane region" description="Helical" evidence="1">
    <location>
        <begin position="95"/>
        <end position="115"/>
    </location>
</feature>
<dbReference type="Proteomes" id="UP001562065">
    <property type="component" value="Unassembled WGS sequence"/>
</dbReference>
<keyword evidence="5" id="KW-1185">Reference proteome</keyword>
<dbReference type="Gene3D" id="2.60.120.1440">
    <property type="match status" value="1"/>
</dbReference>
<name>A0ABV4AEI0_9GAMM</name>
<dbReference type="InterPro" id="IPR012373">
    <property type="entry name" value="Ferrdict_sens_TM"/>
</dbReference>
<dbReference type="InterPro" id="IPR006860">
    <property type="entry name" value="FecR"/>
</dbReference>
<evidence type="ECO:0000313" key="4">
    <source>
        <dbReference type="EMBL" id="MEY1661232.1"/>
    </source>
</evidence>
<feature type="domain" description="FecR protein" evidence="2">
    <location>
        <begin position="126"/>
        <end position="222"/>
    </location>
</feature>
<organism evidence="4 5">
    <name type="scientific">Isoalcanivorax beigongshangi</name>
    <dbReference type="NCBI Taxonomy" id="3238810"/>
    <lineage>
        <taxon>Bacteria</taxon>
        <taxon>Pseudomonadati</taxon>
        <taxon>Pseudomonadota</taxon>
        <taxon>Gammaproteobacteria</taxon>
        <taxon>Oceanospirillales</taxon>
        <taxon>Alcanivoracaceae</taxon>
        <taxon>Isoalcanivorax</taxon>
    </lineage>
</organism>